<organism evidence="2 3">
    <name type="scientific">Meloidogyne floridensis</name>
    <dbReference type="NCBI Taxonomy" id="298350"/>
    <lineage>
        <taxon>Eukaryota</taxon>
        <taxon>Metazoa</taxon>
        <taxon>Ecdysozoa</taxon>
        <taxon>Nematoda</taxon>
        <taxon>Chromadorea</taxon>
        <taxon>Rhabditida</taxon>
        <taxon>Tylenchina</taxon>
        <taxon>Tylenchomorpha</taxon>
        <taxon>Tylenchoidea</taxon>
        <taxon>Meloidogynidae</taxon>
        <taxon>Meloidogyninae</taxon>
        <taxon>Meloidogyne</taxon>
    </lineage>
</organism>
<dbReference type="GO" id="GO:0050660">
    <property type="term" value="F:flavin adenine dinucleotide binding"/>
    <property type="evidence" value="ECO:0007669"/>
    <property type="project" value="TreeGrafter"/>
</dbReference>
<dbReference type="PANTHER" id="PTHR19384">
    <property type="entry name" value="NITRIC OXIDE SYNTHASE-RELATED"/>
    <property type="match status" value="1"/>
</dbReference>
<sequence length="181" mass="20903">MMSKLLPTEELIIFIVSTSGNGDVPTNMRKTKKLYRRLIQLGAKPLSDLALADDQDAFGIDGVFEKWFFELLENNKEYFVSQPSTSTNPKFYFDILLDNEYSNNNNNYYPLTIIKNERVTNEQHFQETRLISLFVGGDVKENFRYNPGDVLMVLPENLITSIEMAKNVLTKCKNLWDLPMS</sequence>
<dbReference type="SUPFAM" id="SSF52218">
    <property type="entry name" value="Flavoproteins"/>
    <property type="match status" value="1"/>
</dbReference>
<evidence type="ECO:0000313" key="3">
    <source>
        <dbReference type="WBParaSite" id="scf7180000421270.g6584"/>
    </source>
</evidence>
<protein>
    <submittedName>
        <fullName evidence="3">Uncharacterized protein</fullName>
    </submittedName>
</protein>
<keyword evidence="1" id="KW-0285">Flavoprotein</keyword>
<proteinExistence type="predicted"/>
<dbReference type="Gene3D" id="1.20.990.10">
    <property type="entry name" value="NADPH-cytochrome p450 Reductase, Chain A, domain 3"/>
    <property type="match status" value="1"/>
</dbReference>
<dbReference type="PANTHER" id="PTHR19384:SF10">
    <property type="entry name" value="NADPH-DEPENDENT DIFLAVIN OXIDOREDUCTASE 1"/>
    <property type="match status" value="1"/>
</dbReference>
<name>A0A915NXZ3_9BILA</name>
<keyword evidence="2" id="KW-1185">Reference proteome</keyword>
<evidence type="ECO:0000313" key="2">
    <source>
        <dbReference type="Proteomes" id="UP000887560"/>
    </source>
</evidence>
<dbReference type="InterPro" id="IPR023173">
    <property type="entry name" value="NADPH_Cyt_P450_Rdtase_alpha"/>
</dbReference>
<dbReference type="GO" id="GO:0005829">
    <property type="term" value="C:cytosol"/>
    <property type="evidence" value="ECO:0007669"/>
    <property type="project" value="TreeGrafter"/>
</dbReference>
<evidence type="ECO:0000256" key="1">
    <source>
        <dbReference type="ARBA" id="ARBA00022630"/>
    </source>
</evidence>
<reference evidence="3" key="1">
    <citation type="submission" date="2022-11" db="UniProtKB">
        <authorList>
            <consortium name="WormBaseParasite"/>
        </authorList>
    </citation>
    <scope>IDENTIFICATION</scope>
</reference>
<accession>A0A915NXZ3</accession>
<dbReference type="AlphaFoldDB" id="A0A915NXZ3"/>
<dbReference type="InterPro" id="IPR017938">
    <property type="entry name" value="Riboflavin_synthase-like_b-brl"/>
</dbReference>
<dbReference type="GO" id="GO:0016491">
    <property type="term" value="F:oxidoreductase activity"/>
    <property type="evidence" value="ECO:0007669"/>
    <property type="project" value="InterPro"/>
</dbReference>
<dbReference type="Gene3D" id="3.40.50.360">
    <property type="match status" value="1"/>
</dbReference>
<dbReference type="Gene3D" id="2.40.30.10">
    <property type="entry name" value="Translation factors"/>
    <property type="match status" value="1"/>
</dbReference>
<dbReference type="WBParaSite" id="scf7180000421270.g6584">
    <property type="protein sequence ID" value="scf7180000421270.g6584"/>
    <property type="gene ID" value="scf7180000421270.g6584"/>
</dbReference>
<dbReference type="SUPFAM" id="SSF63380">
    <property type="entry name" value="Riboflavin synthase domain-like"/>
    <property type="match status" value="1"/>
</dbReference>
<dbReference type="Proteomes" id="UP000887560">
    <property type="component" value="Unplaced"/>
</dbReference>
<dbReference type="GO" id="GO:0010181">
    <property type="term" value="F:FMN binding"/>
    <property type="evidence" value="ECO:0007669"/>
    <property type="project" value="TreeGrafter"/>
</dbReference>
<dbReference type="InterPro" id="IPR029039">
    <property type="entry name" value="Flavoprotein-like_sf"/>
</dbReference>